<sequence length="282" mass="28610">MAMALALVRSPAAWIDTDVSTALHSARQDSATTSRAGRYALVGTAAVLVVLGVAAGAGALRGGKASAAADPLAARVARLEAALAAAQDSAARSLPPAPVMPAAQSASPAQADRFIAAALLLQSAVATPRPWLREYQVMVALAPPGALPAPLAEVLLSHAVRGLPTEAELRERYAVLAPQLVARAPRQGDALDQTFSAIRGAASTIGIAAPPPPTDQEQAIAGVAQQLRRGNLAAAVADAAALAPPLQPLLTGWLTQARARLAVEQAVQETLLRALVAQVPPA</sequence>
<accession>A0ABN6NVQ8</accession>
<name>A0ABN6NVQ8_9PROT</name>
<gene>
    <name evidence="2" type="ORF">Rmf_02860</name>
</gene>
<organism evidence="2 3">
    <name type="scientific">Roseomonas fluvialis</name>
    <dbReference type="NCBI Taxonomy" id="1750527"/>
    <lineage>
        <taxon>Bacteria</taxon>
        <taxon>Pseudomonadati</taxon>
        <taxon>Pseudomonadota</taxon>
        <taxon>Alphaproteobacteria</taxon>
        <taxon>Acetobacterales</taxon>
        <taxon>Roseomonadaceae</taxon>
        <taxon>Roseomonas</taxon>
    </lineage>
</organism>
<protein>
    <submittedName>
        <fullName evidence="2">Uncharacterized protein</fullName>
    </submittedName>
</protein>
<keyword evidence="1" id="KW-1133">Transmembrane helix</keyword>
<feature type="transmembrane region" description="Helical" evidence="1">
    <location>
        <begin position="39"/>
        <end position="60"/>
    </location>
</feature>
<dbReference type="Proteomes" id="UP000831327">
    <property type="component" value="Chromosome"/>
</dbReference>
<reference evidence="2 3" key="1">
    <citation type="journal article" date="2016" name="Microbes Environ.">
        <title>Phylogenetically diverse aerobic anoxygenic phototrophic bacteria isolated from epilithic biofilms in Tama river, Japan.</title>
        <authorList>
            <person name="Hirose S."/>
            <person name="Matsuura K."/>
            <person name="Haruta S."/>
        </authorList>
    </citation>
    <scope>NUCLEOTIDE SEQUENCE [LARGE SCALE GENOMIC DNA]</scope>
    <source>
        <strain evidence="2 3">S08</strain>
    </source>
</reference>
<keyword evidence="1" id="KW-0472">Membrane</keyword>
<evidence type="ECO:0000313" key="3">
    <source>
        <dbReference type="Proteomes" id="UP000831327"/>
    </source>
</evidence>
<keyword evidence="1" id="KW-0812">Transmembrane</keyword>
<evidence type="ECO:0000313" key="2">
    <source>
        <dbReference type="EMBL" id="BDG70357.1"/>
    </source>
</evidence>
<keyword evidence="3" id="KW-1185">Reference proteome</keyword>
<proteinExistence type="predicted"/>
<evidence type="ECO:0000256" key="1">
    <source>
        <dbReference type="SAM" id="Phobius"/>
    </source>
</evidence>
<dbReference type="EMBL" id="AP025637">
    <property type="protein sequence ID" value="BDG70357.1"/>
    <property type="molecule type" value="Genomic_DNA"/>
</dbReference>